<evidence type="ECO:0000259" key="6">
    <source>
        <dbReference type="PROSITE" id="PS51884"/>
    </source>
</evidence>
<protein>
    <submittedName>
        <fullName evidence="7">Small secreted domain DUF320</fullName>
    </submittedName>
</protein>
<dbReference type="Pfam" id="PF03777">
    <property type="entry name" value="ChpA-C"/>
    <property type="match status" value="3"/>
</dbReference>
<dbReference type="GO" id="GO:0007155">
    <property type="term" value="P:cell adhesion"/>
    <property type="evidence" value="ECO:0007669"/>
    <property type="project" value="UniProtKB-KW"/>
</dbReference>
<dbReference type="AlphaFoldDB" id="A0A543I8F5"/>
<sequence length="330" mass="32305">MRKWARNTGRAALVAAGAAVALGSAGTAGAALTPVDAGALHGAARHGGGDVDLTSVGNVGAGNGNQVYAPISLPIDVCGNAIAIVGTSQAQCEGGASVESGDSHYGYRSAGDRSHGNGYGDGADLTSAGNVGAGNGNQVYAPIDAPISVCGNAISLFGTAQAQCKGGASVERGGGSAPDLTSAGNVGLLNGNQAYAPIDAPISLCGTAIGAGGPAAAQCKGGAKVVEKNPLPPTLRTPPKKHKVYKPSGTRPAAGKKPLPSTQRGSAYRTTGVRPDYRSADAMPAVKNLLDSLKRSVPSLSGVQVEPGQVGPQLPMGDAMPVEVGGPSLG</sequence>
<dbReference type="EMBL" id="VFPO01000001">
    <property type="protein sequence ID" value="TQM66770.1"/>
    <property type="molecule type" value="Genomic_DNA"/>
</dbReference>
<dbReference type="RefSeq" id="WP_141965866.1">
    <property type="nucleotide sequence ID" value="NZ_VFPO01000001.1"/>
</dbReference>
<keyword evidence="3" id="KW-0034">Amyloid</keyword>
<evidence type="ECO:0000256" key="5">
    <source>
        <dbReference type="SAM" id="SignalP"/>
    </source>
</evidence>
<evidence type="ECO:0000256" key="2">
    <source>
        <dbReference type="ARBA" id="ARBA00022889"/>
    </source>
</evidence>
<dbReference type="InterPro" id="IPR005528">
    <property type="entry name" value="ChpA-H"/>
</dbReference>
<feature type="region of interest" description="Disordered" evidence="4">
    <location>
        <begin position="228"/>
        <end position="276"/>
    </location>
</feature>
<feature type="signal peptide" evidence="5">
    <location>
        <begin position="1"/>
        <end position="30"/>
    </location>
</feature>
<evidence type="ECO:0000313" key="7">
    <source>
        <dbReference type="EMBL" id="TQM66770.1"/>
    </source>
</evidence>
<evidence type="ECO:0000256" key="3">
    <source>
        <dbReference type="ARBA" id="ARBA00023087"/>
    </source>
</evidence>
<feature type="chain" id="PRO_5022089293" evidence="5">
    <location>
        <begin position="31"/>
        <end position="330"/>
    </location>
</feature>
<keyword evidence="1" id="KW-0134">Cell wall</keyword>
<evidence type="ECO:0000256" key="1">
    <source>
        <dbReference type="ARBA" id="ARBA00022512"/>
    </source>
</evidence>
<name>A0A543I8F5_9ACTN</name>
<gene>
    <name evidence="7" type="ORF">FHX41_0358</name>
</gene>
<dbReference type="PROSITE" id="PS51884">
    <property type="entry name" value="CHAPLIN"/>
    <property type="match status" value="2"/>
</dbReference>
<accession>A0A543I8F5</accession>
<organism evidence="7 8">
    <name type="scientific">Actinomadura hallensis</name>
    <dbReference type="NCBI Taxonomy" id="337895"/>
    <lineage>
        <taxon>Bacteria</taxon>
        <taxon>Bacillati</taxon>
        <taxon>Actinomycetota</taxon>
        <taxon>Actinomycetes</taxon>
        <taxon>Streptosporangiales</taxon>
        <taxon>Thermomonosporaceae</taxon>
        <taxon>Actinomadura</taxon>
    </lineage>
</organism>
<reference evidence="7 8" key="1">
    <citation type="submission" date="2019-06" db="EMBL/GenBank/DDBJ databases">
        <title>Sequencing the genomes of 1000 actinobacteria strains.</title>
        <authorList>
            <person name="Klenk H.-P."/>
        </authorList>
    </citation>
    <scope>NUCLEOTIDE SEQUENCE [LARGE SCALE GENOMIC DNA]</scope>
    <source>
        <strain evidence="7 8">DSM 45043</strain>
    </source>
</reference>
<dbReference type="OrthoDB" id="3544424at2"/>
<keyword evidence="8" id="KW-1185">Reference proteome</keyword>
<dbReference type="Proteomes" id="UP000316706">
    <property type="component" value="Unassembled WGS sequence"/>
</dbReference>
<feature type="domain" description="Chaplin" evidence="6">
    <location>
        <begin position="130"/>
        <end position="170"/>
    </location>
</feature>
<feature type="region of interest" description="Disordered" evidence="4">
    <location>
        <begin position="299"/>
        <end position="330"/>
    </location>
</feature>
<comment type="caution">
    <text evidence="7">The sequence shown here is derived from an EMBL/GenBank/DDBJ whole genome shotgun (WGS) entry which is preliminary data.</text>
</comment>
<feature type="compositionally biased region" description="Polar residues" evidence="4">
    <location>
        <begin position="260"/>
        <end position="269"/>
    </location>
</feature>
<evidence type="ECO:0000256" key="4">
    <source>
        <dbReference type="SAM" id="MobiDB-lite"/>
    </source>
</evidence>
<proteinExistence type="predicted"/>
<keyword evidence="2" id="KW-0130">Cell adhesion</keyword>
<keyword evidence="5" id="KW-0732">Signal</keyword>
<keyword evidence="1" id="KW-0964">Secreted</keyword>
<evidence type="ECO:0000313" key="8">
    <source>
        <dbReference type="Proteomes" id="UP000316706"/>
    </source>
</evidence>
<feature type="domain" description="Chaplin" evidence="6">
    <location>
        <begin position="58"/>
        <end position="98"/>
    </location>
</feature>